<dbReference type="RefSeq" id="WP_059081099.1">
    <property type="nucleotide sequence ID" value="NZ_BCMM01000017.1"/>
</dbReference>
<proteinExistence type="predicted"/>
<name>A0A100JPX3_STRSC</name>
<dbReference type="EMBL" id="BCMM01000017">
    <property type="protein sequence ID" value="GAQ63492.1"/>
    <property type="molecule type" value="Genomic_DNA"/>
</dbReference>
<dbReference type="Gene3D" id="3.60.10.10">
    <property type="entry name" value="Endonuclease/exonuclease/phosphatase"/>
    <property type="match status" value="1"/>
</dbReference>
<dbReference type="PANTHER" id="PTHR42834">
    <property type="entry name" value="ENDONUCLEASE/EXONUCLEASE/PHOSPHATASE FAMILY PROTEIN (AFU_ORTHOLOGUE AFUA_3G09210)"/>
    <property type="match status" value="1"/>
</dbReference>
<dbReference type="OrthoDB" id="1398885at2"/>
<dbReference type="InterPro" id="IPR036691">
    <property type="entry name" value="Endo/exonu/phosph_ase_sf"/>
</dbReference>
<reference evidence="3" key="3">
    <citation type="submission" date="2016-02" db="EMBL/GenBank/DDBJ databases">
        <title>Draft genome of pathogenic Streptomyces sp. in Japan.</title>
        <authorList>
            <person name="Tomihama T."/>
            <person name="Ikenaga M."/>
            <person name="Sakai M."/>
            <person name="Okubo T."/>
            <person name="Ikeda S."/>
        </authorList>
    </citation>
    <scope>NUCLEOTIDE SEQUENCE [LARGE SCALE GENOMIC DNA]</scope>
    <source>
        <strain evidence="3">S58</strain>
    </source>
</reference>
<dbReference type="Proteomes" id="UP000067448">
    <property type="component" value="Unassembled WGS sequence"/>
</dbReference>
<dbReference type="InterPro" id="IPR005135">
    <property type="entry name" value="Endo/exonuclease/phosphatase"/>
</dbReference>
<keyword evidence="2" id="KW-0255">Endonuclease</keyword>
<evidence type="ECO:0000313" key="3">
    <source>
        <dbReference type="Proteomes" id="UP000067448"/>
    </source>
</evidence>
<gene>
    <name evidence="2" type="ORF">SsS58_03874</name>
</gene>
<evidence type="ECO:0000313" key="2">
    <source>
        <dbReference type="EMBL" id="GAQ63492.1"/>
    </source>
</evidence>
<dbReference type="SUPFAM" id="SSF56219">
    <property type="entry name" value="DNase I-like"/>
    <property type="match status" value="1"/>
</dbReference>
<feature type="domain" description="Endonuclease/exonuclease/phosphatase" evidence="1">
    <location>
        <begin position="125"/>
        <end position="362"/>
    </location>
</feature>
<dbReference type="PANTHER" id="PTHR42834:SF1">
    <property type="entry name" value="ENDONUCLEASE_EXONUCLEASE_PHOSPHATASE FAMILY PROTEIN (AFU_ORTHOLOGUE AFUA_3G09210)"/>
    <property type="match status" value="1"/>
</dbReference>
<protein>
    <submittedName>
        <fullName evidence="2">Endonuclease/exonuclease/phosphatase family protein</fullName>
    </submittedName>
</protein>
<evidence type="ECO:0000259" key="1">
    <source>
        <dbReference type="Pfam" id="PF03372"/>
    </source>
</evidence>
<sequence length="371" mass="40831">MSIRIATFNAENLFRRPAVFGLADDGRRKEVLDDFAELVALLDRETYQEADKARIAELIVEHGAHDTEAGGARPFLVNQPRGGAKLYTVSPGADPAVRIVAKGRSAWAGWAELVRDDIRWAAVENTARVIAEVDADILLTVEVEDRLTLDRFNSQVLGGVIGHDPYPFNLLVDGNDSRGIDVGILSRFPVTSVRSHLFDPGADGRPVFSRDCPEFEVEVGGEPLWILGNHFKSKGFGRAADNDRRRRAQAARVREIYEAALTRSPRVVVAGDLNDSLASPPVRLLLDAGLREAMTHESYGANPPGTHGTGKRDEQKLDYLLFSPELWERVTNVGVERRGIWAPRTFPSFDTVTSKADQASDHAALFADLTL</sequence>
<reference evidence="3" key="1">
    <citation type="submission" date="2015-11" db="EMBL/GenBank/DDBJ databases">
        <authorList>
            <consortium name="Cross-ministerial Strategic Innovation Promotion Program (SIP) consortium"/>
            <person name="Tomihama T."/>
            <person name="Ikenaga M."/>
            <person name="Sakai M."/>
            <person name="Okubo T."/>
            <person name="Ikeda S."/>
        </authorList>
    </citation>
    <scope>NUCLEOTIDE SEQUENCE [LARGE SCALE GENOMIC DNA]</scope>
    <source>
        <strain evidence="3">S58</strain>
    </source>
</reference>
<keyword evidence="2" id="KW-0378">Hydrolase</keyword>
<accession>A0A100JPX3</accession>
<dbReference type="GO" id="GO:0004527">
    <property type="term" value="F:exonuclease activity"/>
    <property type="evidence" value="ECO:0007669"/>
    <property type="project" value="UniProtKB-KW"/>
</dbReference>
<reference evidence="2 3" key="2">
    <citation type="journal article" date="2016" name="Genome Announc.">
        <title>Draft Genome Sequences of Streptomyces scabiei S58, Streptomyces turgidiscabies T45, and Streptomyces acidiscabies a10, the Pathogens of Potato Common Scab, Isolated in Japan.</title>
        <authorList>
            <person name="Tomihama T."/>
            <person name="Nishi Y."/>
            <person name="Sakai M."/>
            <person name="Ikenaga M."/>
            <person name="Okubo T."/>
            <person name="Ikeda S."/>
        </authorList>
    </citation>
    <scope>NUCLEOTIDE SEQUENCE [LARGE SCALE GENOMIC DNA]</scope>
    <source>
        <strain evidence="2 3">S58</strain>
    </source>
</reference>
<comment type="caution">
    <text evidence="2">The sequence shown here is derived from an EMBL/GenBank/DDBJ whole genome shotgun (WGS) entry which is preliminary data.</text>
</comment>
<dbReference type="GO" id="GO:0004519">
    <property type="term" value="F:endonuclease activity"/>
    <property type="evidence" value="ECO:0007669"/>
    <property type="project" value="UniProtKB-KW"/>
</dbReference>
<keyword evidence="2" id="KW-0269">Exonuclease</keyword>
<dbReference type="Pfam" id="PF03372">
    <property type="entry name" value="Exo_endo_phos"/>
    <property type="match status" value="1"/>
</dbReference>
<keyword evidence="2" id="KW-0540">Nuclease</keyword>
<dbReference type="AlphaFoldDB" id="A0A100JPX3"/>
<organism evidence="2 3">
    <name type="scientific">Streptomyces scabiei</name>
    <dbReference type="NCBI Taxonomy" id="1930"/>
    <lineage>
        <taxon>Bacteria</taxon>
        <taxon>Bacillati</taxon>
        <taxon>Actinomycetota</taxon>
        <taxon>Actinomycetes</taxon>
        <taxon>Kitasatosporales</taxon>
        <taxon>Streptomycetaceae</taxon>
        <taxon>Streptomyces</taxon>
    </lineage>
</organism>